<feature type="compositionally biased region" description="Gly residues" evidence="8">
    <location>
        <begin position="395"/>
        <end position="407"/>
    </location>
</feature>
<proteinExistence type="predicted"/>
<evidence type="ECO:0000313" key="12">
    <source>
        <dbReference type="Proteomes" id="UP001215956"/>
    </source>
</evidence>
<evidence type="ECO:0000259" key="10">
    <source>
        <dbReference type="Pfam" id="PF12950"/>
    </source>
</evidence>
<dbReference type="EMBL" id="JARFPL010000040">
    <property type="protein sequence ID" value="MDF0594016.1"/>
    <property type="molecule type" value="Genomic_DNA"/>
</dbReference>
<keyword evidence="12" id="KW-1185">Reference proteome</keyword>
<dbReference type="SUPFAM" id="SSF53335">
    <property type="entry name" value="S-adenosyl-L-methionine-dependent methyltransferases"/>
    <property type="match status" value="1"/>
</dbReference>
<sequence>MARRPFNNRNLFSNHYLDNQIRSAPEWARSDHEAAFLDLKRIYQREAAFVGGLSESQLEARLLRQVFAVILPEYEVQGATRSREFPDYAFFPDREAQDRAQANKDTDSFFKGAFAIGEVKRWDTELDRFGRDRQDKRRNPSFQIWLYLQETEPGWGILTNGERWRLYRQERPLDVYYEVDLPAILAGGDDEAFRYFYYFFRKEAFLPNERGEVFLEEVLRGSANYAREIGENLKENVYRAMKVLADGFIRWPENRLDPGDPQTRVRVQRSTMILLYRFLFLLYAEGKELLDLRDERYASSYSFDRIKKEVALRQDGPAAQGFLPIKRSLWSDLSDLFRLIDRGSERLGIGGLIDVPAYNGGLFDPERHPDLSEWTVGDSYLAEAIDLLSRSEAGSGSGSGSSGGGRGGGRKKDEDGEAGGDAGAGGAGKGFVDYSTLEIRHLGSIYEGLLEYSLAIAGEDLVVSGGKDRRWLSLAEYNHGKKKQKRFEEFSEFDRARAGELYLTGDRGERKATGSYYTPDYIVDYIVEKTVGPVVDEKWKEALSKNESLIEATLSVKVLDPAMGSGHFLVGAVEYLAGKLLQAAERDIEWGWVEDQGQFTSEWAKREAVSHSIYGVDLNELAVELAKVSLWLVTIAKEKPLSFLDHRLKQGNSLVGARLSDLMNYPGAAGAERDQATLPSFVSPLFIRHLIGKIRELEEIGDDSLSDIKRKEEVFEEFRSLPEYTKAKAIANVHTAVYFGGGAEARATPQGTKDADQVYHDLFWAVGGDEGEWRRKTSPGWFRAAQETAREKSFFHWELEFPEVFFAGGAVKDNPGWDAVVGNPPYVRQEGLGEFKGYFAEKYRAYHGVADLYVYFVELGASLLQKEGFFSYILANKWMRANYGEPLRRWIKERCIDEIVDFGDLPVFPEATTYPCILRLCGGQARPSFRAAEVESLDFGRLKDYVEDHAYSVSLSGLDDSGWSLVDESVQRLLEKLRRAGTPLGEYVNGKIYYGIKTGLNEAFVIDGETRARLIAEDPKSAELIKPFLAGRDIKRYEPQVSDNYLILVPNGWTNSSRSETDDPWSYFEKRYPAIASHLAQFSLAAQKRYDKGDYWWELRACDYYEEFERPKIIFPDISQRSNFAFDRIGGYYSANTTYIIPSNNKYLFSLLNSSLSTFYYKNLLSEYRGGYLRFFTQYLEQIPIRRISFSTPEADRRRLAEELAGLCAAGRFEEVLESVDGCLPKDASGEFIAEGERSDVVHDLLAHLAEEMIRMNKEEQEEIRGFLAWLSDFIGARIDDLSNKTKVSAYYEIEFSELLAILKKNKKKLACDPGRRAFGEDLRREHSASVEKLAPLLLRIGETDRLIDAIVYRLYGLTAEEVAIVAGSLP</sequence>
<dbReference type="PRINTS" id="PR00507">
    <property type="entry name" value="N12N6MTFRASE"/>
</dbReference>
<reference evidence="11 12" key="1">
    <citation type="submission" date="2023-03" db="EMBL/GenBank/DDBJ databases">
        <title>Whole genome sequencing of Methanotrichaceae archaeon M04Ac.</title>
        <authorList>
            <person name="Khomyakova M.A."/>
            <person name="Merkel A.Y."/>
            <person name="Slobodkin A.I."/>
        </authorList>
    </citation>
    <scope>NUCLEOTIDE SEQUENCE [LARGE SCALE GENOMIC DNA]</scope>
    <source>
        <strain evidence="11 12">M04Ac</strain>
    </source>
</reference>
<keyword evidence="6" id="KW-0238">DNA-binding</keyword>
<dbReference type="Gene3D" id="3.40.50.150">
    <property type="entry name" value="Vaccinia Virus protein VP39"/>
    <property type="match status" value="2"/>
</dbReference>
<dbReference type="Pfam" id="PF07669">
    <property type="entry name" value="Eco57I"/>
    <property type="match status" value="1"/>
</dbReference>
<comment type="caution">
    <text evidence="11">The sequence shown here is derived from an EMBL/GenBank/DDBJ whole genome shotgun (WGS) entry which is preliminary data.</text>
</comment>
<keyword evidence="4" id="KW-0949">S-adenosyl-L-methionine</keyword>
<dbReference type="Pfam" id="PF12950">
    <property type="entry name" value="TaqI_C"/>
    <property type="match status" value="1"/>
</dbReference>
<feature type="region of interest" description="Disordered" evidence="8">
    <location>
        <begin position="391"/>
        <end position="423"/>
    </location>
</feature>
<evidence type="ECO:0000256" key="4">
    <source>
        <dbReference type="ARBA" id="ARBA00022691"/>
    </source>
</evidence>
<feature type="domain" description="TaqI-like C-terminal specificity" evidence="10">
    <location>
        <begin position="1026"/>
        <end position="1185"/>
    </location>
</feature>
<dbReference type="PANTHER" id="PTHR33841:SF1">
    <property type="entry name" value="DNA METHYLTRANSFERASE A"/>
    <property type="match status" value="1"/>
</dbReference>
<evidence type="ECO:0000256" key="3">
    <source>
        <dbReference type="ARBA" id="ARBA00022679"/>
    </source>
</evidence>
<keyword evidence="2" id="KW-0489">Methyltransferase</keyword>
<evidence type="ECO:0000256" key="6">
    <source>
        <dbReference type="ARBA" id="ARBA00023125"/>
    </source>
</evidence>
<keyword evidence="3" id="KW-0808">Transferase</keyword>
<dbReference type="PROSITE" id="PS00092">
    <property type="entry name" value="N6_MTASE"/>
    <property type="match status" value="1"/>
</dbReference>
<evidence type="ECO:0000259" key="9">
    <source>
        <dbReference type="Pfam" id="PF07669"/>
    </source>
</evidence>
<evidence type="ECO:0000256" key="8">
    <source>
        <dbReference type="SAM" id="MobiDB-lite"/>
    </source>
</evidence>
<accession>A0ABT5XH14</accession>
<name>A0ABT5XH14_9EURY</name>
<evidence type="ECO:0000256" key="1">
    <source>
        <dbReference type="ARBA" id="ARBA00011900"/>
    </source>
</evidence>
<evidence type="ECO:0000256" key="5">
    <source>
        <dbReference type="ARBA" id="ARBA00022747"/>
    </source>
</evidence>
<dbReference type="InterPro" id="IPR002052">
    <property type="entry name" value="DNA_methylase_N6_adenine_CS"/>
</dbReference>
<dbReference type="InterPro" id="IPR050953">
    <property type="entry name" value="N4_N6_ade-DNA_methylase"/>
</dbReference>
<keyword evidence="5" id="KW-0680">Restriction system</keyword>
<dbReference type="EC" id="2.1.1.72" evidence="1"/>
<protein>
    <recommendedName>
        <fullName evidence="1">site-specific DNA-methyltransferase (adenine-specific)</fullName>
        <ecNumber evidence="1">2.1.1.72</ecNumber>
    </recommendedName>
</protein>
<gene>
    <name evidence="11" type="ORF">P0O24_10530</name>
</gene>
<evidence type="ECO:0000256" key="7">
    <source>
        <dbReference type="ARBA" id="ARBA00047942"/>
    </source>
</evidence>
<dbReference type="InterPro" id="IPR025931">
    <property type="entry name" value="TaqI_C"/>
</dbReference>
<dbReference type="RefSeq" id="WP_316969715.1">
    <property type="nucleotide sequence ID" value="NZ_JARFPL010000040.1"/>
</dbReference>
<dbReference type="Proteomes" id="UP001215956">
    <property type="component" value="Unassembled WGS sequence"/>
</dbReference>
<evidence type="ECO:0000313" key="11">
    <source>
        <dbReference type="EMBL" id="MDF0594016.1"/>
    </source>
</evidence>
<dbReference type="PANTHER" id="PTHR33841">
    <property type="entry name" value="DNA METHYLTRANSFERASE YEEA-RELATED"/>
    <property type="match status" value="1"/>
</dbReference>
<dbReference type="InterPro" id="IPR011639">
    <property type="entry name" value="MethylTrfase_TaqI-like_dom"/>
</dbReference>
<organism evidence="11 12">
    <name type="scientific">Candidatus Methanocrinis alkalitolerans</name>
    <dbReference type="NCBI Taxonomy" id="3033395"/>
    <lineage>
        <taxon>Archaea</taxon>
        <taxon>Methanobacteriati</taxon>
        <taxon>Methanobacteriota</taxon>
        <taxon>Stenosarchaea group</taxon>
        <taxon>Methanomicrobia</taxon>
        <taxon>Methanotrichales</taxon>
        <taxon>Methanotrichaceae</taxon>
        <taxon>Methanocrinis</taxon>
    </lineage>
</organism>
<comment type="catalytic activity">
    <reaction evidence="7">
        <text>a 2'-deoxyadenosine in DNA + S-adenosyl-L-methionine = an N(6)-methyl-2'-deoxyadenosine in DNA + S-adenosyl-L-homocysteine + H(+)</text>
        <dbReference type="Rhea" id="RHEA:15197"/>
        <dbReference type="Rhea" id="RHEA-COMP:12418"/>
        <dbReference type="Rhea" id="RHEA-COMP:12419"/>
        <dbReference type="ChEBI" id="CHEBI:15378"/>
        <dbReference type="ChEBI" id="CHEBI:57856"/>
        <dbReference type="ChEBI" id="CHEBI:59789"/>
        <dbReference type="ChEBI" id="CHEBI:90615"/>
        <dbReference type="ChEBI" id="CHEBI:90616"/>
        <dbReference type="EC" id="2.1.1.72"/>
    </reaction>
</comment>
<feature type="domain" description="Type II methyltransferase M.TaqI-like" evidence="9">
    <location>
        <begin position="612"/>
        <end position="908"/>
    </location>
</feature>
<dbReference type="InterPro" id="IPR029063">
    <property type="entry name" value="SAM-dependent_MTases_sf"/>
</dbReference>
<evidence type="ECO:0000256" key="2">
    <source>
        <dbReference type="ARBA" id="ARBA00022603"/>
    </source>
</evidence>